<proteinExistence type="predicted"/>
<dbReference type="InterPro" id="IPR053861">
    <property type="entry name" value="Phage_Mu_Gp45_N"/>
</dbReference>
<reference evidence="2 3" key="1">
    <citation type="submission" date="2023-02" db="EMBL/GenBank/DDBJ databases">
        <title>Genome sequence of Sphingomonas naphthae.</title>
        <authorList>
            <person name="Kim S."/>
            <person name="Heo J."/>
            <person name="Kwon S.-W."/>
        </authorList>
    </citation>
    <scope>NUCLEOTIDE SEQUENCE [LARGE SCALE GENOMIC DNA]</scope>
    <source>
        <strain evidence="2 3">KACC 18716</strain>
    </source>
</reference>
<dbReference type="NCBIfam" id="TIGR01644">
    <property type="entry name" value="phage_P2_V"/>
    <property type="match status" value="1"/>
</dbReference>
<dbReference type="InterPro" id="IPR013046">
    <property type="entry name" value="GpV/Gp45"/>
</dbReference>
<dbReference type="Pfam" id="PF06890">
    <property type="entry name" value="Phage_Mu_Gp45"/>
    <property type="match status" value="1"/>
</dbReference>
<dbReference type="InterPro" id="IPR014462">
    <property type="entry name" value="Phage_Mu_Gp45"/>
</dbReference>
<dbReference type="RefSeq" id="WP_273685996.1">
    <property type="nucleotide sequence ID" value="NZ_CP117411.1"/>
</dbReference>
<evidence type="ECO:0000313" key="3">
    <source>
        <dbReference type="Proteomes" id="UP001220395"/>
    </source>
</evidence>
<dbReference type="PIRSF" id="PIRSF012337">
    <property type="entry name" value="gp45"/>
    <property type="match status" value="1"/>
</dbReference>
<organism evidence="2 3">
    <name type="scientific">Sphingomonas naphthae</name>
    <dbReference type="NCBI Taxonomy" id="1813468"/>
    <lineage>
        <taxon>Bacteria</taxon>
        <taxon>Pseudomonadati</taxon>
        <taxon>Pseudomonadota</taxon>
        <taxon>Alphaproteobacteria</taxon>
        <taxon>Sphingomonadales</taxon>
        <taxon>Sphingomonadaceae</taxon>
        <taxon>Sphingomonas</taxon>
    </lineage>
</organism>
<evidence type="ECO:0000313" key="2">
    <source>
        <dbReference type="EMBL" id="WCT72048.1"/>
    </source>
</evidence>
<sequence>MNAEALNRFLAPIRRRMSGMVARAIVSAISDNKGLQAVQIQVLADEGHDDVERLQQYGFTSVPRPGAEAAVMFVGGLRSHGLVIAVDDRRFRLKGLREGEVALYDDQGQSILLGRDGIRVVTPKPLKISAASVTIETDSVDLGGTGGKSIARVGDPVSGGIITSGSSKVRAL</sequence>
<evidence type="ECO:0000259" key="1">
    <source>
        <dbReference type="Pfam" id="PF06890"/>
    </source>
</evidence>
<accession>A0ABY7TFQ5</accession>
<feature type="domain" description="Bacteriophage Mu Gp45 N-terminal" evidence="1">
    <location>
        <begin position="23"/>
        <end position="90"/>
    </location>
</feature>
<protein>
    <submittedName>
        <fullName evidence="2">Phage baseplate assembly protein V</fullName>
    </submittedName>
</protein>
<keyword evidence="3" id="KW-1185">Reference proteome</keyword>
<gene>
    <name evidence="2" type="ORF">PQ455_10350</name>
</gene>
<dbReference type="Proteomes" id="UP001220395">
    <property type="component" value="Chromosome"/>
</dbReference>
<dbReference type="EMBL" id="CP117411">
    <property type="protein sequence ID" value="WCT72048.1"/>
    <property type="molecule type" value="Genomic_DNA"/>
</dbReference>
<name>A0ABY7TFQ5_9SPHN</name>